<dbReference type="PANTHER" id="PTHR13691">
    <property type="entry name" value="RIBOSOMAL PROTEIN L2"/>
    <property type="match status" value="1"/>
</dbReference>
<reference evidence="8 9" key="1">
    <citation type="submission" date="2022-11" db="EMBL/GenBank/DDBJ databases">
        <title>Minimal conservation of predation-associated metabolite biosynthetic gene clusters underscores biosynthetic potential of Myxococcota including descriptions for ten novel species: Archangium lansinium sp. nov., Myxococcus landrumus sp. nov., Nannocystis bai.</title>
        <authorList>
            <person name="Ahearne A."/>
            <person name="Stevens C."/>
            <person name="Dowd S."/>
        </authorList>
    </citation>
    <scope>NUCLEOTIDE SEQUENCE [LARGE SCALE GENOMIC DNA]</scope>
    <source>
        <strain evidence="8 9">NCELM</strain>
    </source>
</reference>
<name>A0ABT5B4E3_9BACT</name>
<dbReference type="Gene3D" id="2.40.50.140">
    <property type="entry name" value="Nucleic acid-binding proteins"/>
    <property type="match status" value="1"/>
</dbReference>
<dbReference type="InterPro" id="IPR002171">
    <property type="entry name" value="Ribosomal_uL2"/>
</dbReference>
<feature type="compositionally biased region" description="Polar residues" evidence="5">
    <location>
        <begin position="17"/>
        <end position="26"/>
    </location>
</feature>
<evidence type="ECO:0000256" key="5">
    <source>
        <dbReference type="SAM" id="MobiDB-lite"/>
    </source>
</evidence>
<feature type="domain" description="Large ribosomal subunit protein uL2 C-terminal" evidence="6">
    <location>
        <begin position="124"/>
        <end position="252"/>
    </location>
</feature>
<sequence>MGIKVYRPTSPGRRGMSVNTRDQVTASEPHRPLVEKIDRHTGRNNYGRQTSRFRGGGHKQLYRVIDFKRDKFGVPGKVATVEYDPNRTTFIALINYADGEKRYILAPEGLKVGDSVISDQAADIKPGNSLPLRNIPVGTIIHNLEIKIGKGGQLVRTAGSGAQLMAREGDWTQVRLPSGEVRRVHIDCRATVGTLSNGDHSRVSLGKAGRTRWLGIRPHNRGVTMNPVDHPMGGGEGRTSGGRHPCSPWGILSKGYRTRHNKRTDVFIVSRRKK</sequence>
<protein>
    <recommendedName>
        <fullName evidence="4">Large ribosomal subunit protein uL2</fullName>
    </recommendedName>
</protein>
<feature type="domain" description="Large ribosomal subunit protein uL2 RNA-binding" evidence="7">
    <location>
        <begin position="42"/>
        <end position="118"/>
    </location>
</feature>
<evidence type="ECO:0000259" key="7">
    <source>
        <dbReference type="SMART" id="SM01383"/>
    </source>
</evidence>
<dbReference type="Proteomes" id="UP001217838">
    <property type="component" value="Unassembled WGS sequence"/>
</dbReference>
<evidence type="ECO:0000256" key="3">
    <source>
        <dbReference type="ARBA" id="ARBA00023274"/>
    </source>
</evidence>
<dbReference type="InterPro" id="IPR022666">
    <property type="entry name" value="Ribosomal_uL2_RNA-bd_dom"/>
</dbReference>
<organism evidence="8 9">
    <name type="scientific">Nannocystis radixulma</name>
    <dbReference type="NCBI Taxonomy" id="2995305"/>
    <lineage>
        <taxon>Bacteria</taxon>
        <taxon>Pseudomonadati</taxon>
        <taxon>Myxococcota</taxon>
        <taxon>Polyangia</taxon>
        <taxon>Nannocystales</taxon>
        <taxon>Nannocystaceae</taxon>
        <taxon>Nannocystis</taxon>
    </lineage>
</organism>
<dbReference type="HAMAP" id="MF_01320_B">
    <property type="entry name" value="Ribosomal_uL2_B"/>
    <property type="match status" value="1"/>
</dbReference>
<dbReference type="GO" id="GO:0005840">
    <property type="term" value="C:ribosome"/>
    <property type="evidence" value="ECO:0007669"/>
    <property type="project" value="UniProtKB-KW"/>
</dbReference>
<comment type="caution">
    <text evidence="8">The sequence shown here is derived from an EMBL/GenBank/DDBJ whole genome shotgun (WGS) entry which is preliminary data.</text>
</comment>
<comment type="subunit">
    <text evidence="4">Part of the 50S ribosomal subunit. Forms a bridge to the 30S subunit in the 70S ribosome.</text>
</comment>
<dbReference type="SMART" id="SM01382">
    <property type="entry name" value="Ribosomal_L2_C"/>
    <property type="match status" value="1"/>
</dbReference>
<dbReference type="SUPFAM" id="SSF50104">
    <property type="entry name" value="Translation proteins SH3-like domain"/>
    <property type="match status" value="1"/>
</dbReference>
<dbReference type="InterPro" id="IPR008991">
    <property type="entry name" value="Translation_prot_SH3-like_sf"/>
</dbReference>
<comment type="similarity">
    <text evidence="1 4">Belongs to the universal ribosomal protein uL2 family.</text>
</comment>
<dbReference type="SMART" id="SM01383">
    <property type="entry name" value="Ribosomal_L2"/>
    <property type="match status" value="1"/>
</dbReference>
<evidence type="ECO:0000256" key="2">
    <source>
        <dbReference type="ARBA" id="ARBA00022980"/>
    </source>
</evidence>
<dbReference type="RefSeq" id="WP_271998557.1">
    <property type="nucleotide sequence ID" value="NZ_JAQNDN010000005.1"/>
</dbReference>
<evidence type="ECO:0000256" key="4">
    <source>
        <dbReference type="HAMAP-Rule" id="MF_01320"/>
    </source>
</evidence>
<evidence type="ECO:0000313" key="8">
    <source>
        <dbReference type="EMBL" id="MDC0668972.1"/>
    </source>
</evidence>
<dbReference type="InterPro" id="IPR022671">
    <property type="entry name" value="Ribosomal_uL2_CS"/>
</dbReference>
<dbReference type="PANTHER" id="PTHR13691:SF5">
    <property type="entry name" value="LARGE RIBOSOMAL SUBUNIT PROTEIN UL2M"/>
    <property type="match status" value="1"/>
</dbReference>
<keyword evidence="9" id="KW-1185">Reference proteome</keyword>
<dbReference type="EMBL" id="JAQNDN010000005">
    <property type="protein sequence ID" value="MDC0668972.1"/>
    <property type="molecule type" value="Genomic_DNA"/>
</dbReference>
<dbReference type="SUPFAM" id="SSF50249">
    <property type="entry name" value="Nucleic acid-binding proteins"/>
    <property type="match status" value="1"/>
</dbReference>
<evidence type="ECO:0000256" key="1">
    <source>
        <dbReference type="ARBA" id="ARBA00005636"/>
    </source>
</evidence>
<dbReference type="Pfam" id="PF00181">
    <property type="entry name" value="Ribosomal_L2_N"/>
    <property type="match status" value="1"/>
</dbReference>
<keyword evidence="2 4" id="KW-0689">Ribosomal protein</keyword>
<dbReference type="PIRSF" id="PIRSF002158">
    <property type="entry name" value="Ribosomal_L2"/>
    <property type="match status" value="1"/>
</dbReference>
<gene>
    <name evidence="4 8" type="primary">rplB</name>
    <name evidence="8" type="ORF">POL58_14555</name>
</gene>
<keyword evidence="3 4" id="KW-0687">Ribonucleoprotein</keyword>
<dbReference type="Pfam" id="PF03947">
    <property type="entry name" value="Ribosomal_L2_C"/>
    <property type="match status" value="1"/>
</dbReference>
<dbReference type="InterPro" id="IPR014722">
    <property type="entry name" value="Rib_uL2_dom2"/>
</dbReference>
<dbReference type="PROSITE" id="PS00467">
    <property type="entry name" value="RIBOSOMAL_L2"/>
    <property type="match status" value="1"/>
</dbReference>
<evidence type="ECO:0000313" key="9">
    <source>
        <dbReference type="Proteomes" id="UP001217838"/>
    </source>
</evidence>
<dbReference type="NCBIfam" id="TIGR01171">
    <property type="entry name" value="rplB_bact"/>
    <property type="match status" value="1"/>
</dbReference>
<feature type="region of interest" description="Disordered" evidence="5">
    <location>
        <begin position="1"/>
        <end position="28"/>
    </location>
</feature>
<accession>A0ABT5B4E3</accession>
<comment type="function">
    <text evidence="4">One of the primary rRNA binding proteins. Required for association of the 30S and 50S subunits to form the 70S ribosome, for tRNA binding and peptide bond formation. It has been suggested to have peptidyltransferase activity; this is somewhat controversial. Makes several contacts with the 16S rRNA in the 70S ribosome.</text>
</comment>
<dbReference type="InterPro" id="IPR005880">
    <property type="entry name" value="Ribosomal_uL2_bac/org-type"/>
</dbReference>
<feature type="region of interest" description="Disordered" evidence="5">
    <location>
        <begin position="218"/>
        <end position="245"/>
    </location>
</feature>
<proteinExistence type="inferred from homology"/>
<keyword evidence="4" id="KW-0699">rRNA-binding</keyword>
<keyword evidence="4" id="KW-0694">RNA-binding</keyword>
<dbReference type="Gene3D" id="2.30.30.30">
    <property type="match status" value="1"/>
</dbReference>
<dbReference type="InterPro" id="IPR014726">
    <property type="entry name" value="Ribosomal_uL2_dom3"/>
</dbReference>
<dbReference type="InterPro" id="IPR022669">
    <property type="entry name" value="Ribosomal_uL2_C"/>
</dbReference>
<dbReference type="InterPro" id="IPR012340">
    <property type="entry name" value="NA-bd_OB-fold"/>
</dbReference>
<dbReference type="Gene3D" id="4.10.950.10">
    <property type="entry name" value="Ribosomal protein L2, domain 3"/>
    <property type="match status" value="1"/>
</dbReference>
<evidence type="ECO:0000259" key="6">
    <source>
        <dbReference type="SMART" id="SM01382"/>
    </source>
</evidence>